<keyword evidence="2" id="KW-1185">Reference proteome</keyword>
<accession>A0ABS8CKP5</accession>
<dbReference type="Proteomes" id="UP001198571">
    <property type="component" value="Unassembled WGS sequence"/>
</dbReference>
<proteinExistence type="predicted"/>
<comment type="caution">
    <text evidence="1">The sequence shown here is derived from an EMBL/GenBank/DDBJ whole genome shotgun (WGS) entry which is preliminary data.</text>
</comment>
<organism evidence="1 2">
    <name type="scientific">Pseudogemmobacter faecipullorum</name>
    <dbReference type="NCBI Taxonomy" id="2755041"/>
    <lineage>
        <taxon>Bacteria</taxon>
        <taxon>Pseudomonadati</taxon>
        <taxon>Pseudomonadota</taxon>
        <taxon>Alphaproteobacteria</taxon>
        <taxon>Rhodobacterales</taxon>
        <taxon>Paracoccaceae</taxon>
        <taxon>Pseudogemmobacter</taxon>
    </lineage>
</organism>
<sequence>MIAPSDGKSAAFIPLGCALSNNAEARQCSATQLIQIQQKLCLAQAGLVKGYAVPAGMIAKRQGFCGSVLRQINADLINQSFRAVIVRRRASGTKGNYRP</sequence>
<evidence type="ECO:0000313" key="2">
    <source>
        <dbReference type="Proteomes" id="UP001198571"/>
    </source>
</evidence>
<name>A0ABS8CKP5_9RHOB</name>
<protein>
    <submittedName>
        <fullName evidence="1">Uncharacterized protein</fullName>
    </submittedName>
</protein>
<dbReference type="RefSeq" id="WP_226934857.1">
    <property type="nucleotide sequence ID" value="NZ_JACDXX010000006.1"/>
</dbReference>
<gene>
    <name evidence="1" type="ORF">H0485_08045</name>
</gene>
<dbReference type="EMBL" id="JACDXX010000006">
    <property type="protein sequence ID" value="MCB5409949.1"/>
    <property type="molecule type" value="Genomic_DNA"/>
</dbReference>
<evidence type="ECO:0000313" key="1">
    <source>
        <dbReference type="EMBL" id="MCB5409949.1"/>
    </source>
</evidence>
<reference evidence="1 2" key="1">
    <citation type="submission" date="2020-07" db="EMBL/GenBank/DDBJ databases">
        <title>Pseudogemmobacter sp. nov., isolated from poultry manure in Taiwan.</title>
        <authorList>
            <person name="Lin S.-Y."/>
            <person name="Tang Y.-S."/>
            <person name="Young C.-C."/>
        </authorList>
    </citation>
    <scope>NUCLEOTIDE SEQUENCE [LARGE SCALE GENOMIC DNA]</scope>
    <source>
        <strain evidence="1 2">CC-YST710</strain>
    </source>
</reference>